<sequence length="159" mass="18560">MKELKISRDNAIRAFKSADQNGKLLLEALFGQEVLDEKLTERIKTYEDACVLTSIKPLSVLDFLFLPEKDQESSLAHHQLTVIAKCLNDGWEPDWHDNTQHKYYPHFIWGESRLGFMYYNCGWTTCYTAIHSRFVFKSHELAEYAGKQFLSIYFDLIAL</sequence>
<dbReference type="OrthoDB" id="1038140at2"/>
<name>A0A5R9KQ50_9BACT</name>
<evidence type="ECO:0000313" key="2">
    <source>
        <dbReference type="Proteomes" id="UP000309788"/>
    </source>
</evidence>
<protein>
    <submittedName>
        <fullName evidence="1">Uncharacterized protein</fullName>
    </submittedName>
</protein>
<gene>
    <name evidence="1" type="ORF">FEM55_00345</name>
</gene>
<dbReference type="RefSeq" id="WP_138279346.1">
    <property type="nucleotide sequence ID" value="NZ_BMGE01000010.1"/>
</dbReference>
<evidence type="ECO:0000313" key="1">
    <source>
        <dbReference type="EMBL" id="TLU98362.1"/>
    </source>
</evidence>
<keyword evidence="2" id="KW-1185">Reference proteome</keyword>
<proteinExistence type="predicted"/>
<comment type="caution">
    <text evidence="1">The sequence shown here is derived from an EMBL/GenBank/DDBJ whole genome shotgun (WGS) entry which is preliminary data.</text>
</comment>
<organism evidence="1 2">
    <name type="scientific">Dyadobacter sediminis</name>
    <dbReference type="NCBI Taxonomy" id="1493691"/>
    <lineage>
        <taxon>Bacteria</taxon>
        <taxon>Pseudomonadati</taxon>
        <taxon>Bacteroidota</taxon>
        <taxon>Cytophagia</taxon>
        <taxon>Cytophagales</taxon>
        <taxon>Spirosomataceae</taxon>
        <taxon>Dyadobacter</taxon>
    </lineage>
</organism>
<dbReference type="Proteomes" id="UP000309788">
    <property type="component" value="Unassembled WGS sequence"/>
</dbReference>
<dbReference type="AlphaFoldDB" id="A0A5R9KQ50"/>
<dbReference type="EMBL" id="VCEI01000002">
    <property type="protein sequence ID" value="TLU98362.1"/>
    <property type="molecule type" value="Genomic_DNA"/>
</dbReference>
<accession>A0A5R9KQ50</accession>
<reference evidence="1 2" key="1">
    <citation type="submission" date="2019-05" db="EMBL/GenBank/DDBJ databases">
        <authorList>
            <person name="Qu J.-H."/>
        </authorList>
    </citation>
    <scope>NUCLEOTIDE SEQUENCE [LARGE SCALE GENOMIC DNA]</scope>
    <source>
        <strain evidence="1 2">Z12</strain>
    </source>
</reference>